<dbReference type="KEGG" id="many:MANY_05720"/>
<evidence type="ECO:0000313" key="3">
    <source>
        <dbReference type="EMBL" id="BBZ75235.1"/>
    </source>
</evidence>
<reference evidence="3 4" key="1">
    <citation type="journal article" date="2019" name="Emerg. Microbes Infect.">
        <title>Comprehensive subspecies identification of 175 nontuberculous mycobacteria species based on 7547 genomic profiles.</title>
        <authorList>
            <person name="Matsumoto Y."/>
            <person name="Kinjo T."/>
            <person name="Motooka D."/>
            <person name="Nabeya D."/>
            <person name="Jung N."/>
            <person name="Uechi K."/>
            <person name="Horii T."/>
            <person name="Iida T."/>
            <person name="Fujita J."/>
            <person name="Nakamura S."/>
        </authorList>
    </citation>
    <scope>NUCLEOTIDE SEQUENCE [LARGE SCALE GENOMIC DNA]</scope>
    <source>
        <strain evidence="3 4">JCM 30275</strain>
    </source>
</reference>
<feature type="region of interest" description="Disordered" evidence="1">
    <location>
        <begin position="159"/>
        <end position="178"/>
    </location>
</feature>
<evidence type="ECO:0000256" key="2">
    <source>
        <dbReference type="SAM" id="Phobius"/>
    </source>
</evidence>
<feature type="transmembrane region" description="Helical" evidence="2">
    <location>
        <begin position="94"/>
        <end position="115"/>
    </location>
</feature>
<dbReference type="Proteomes" id="UP000467249">
    <property type="component" value="Chromosome"/>
</dbReference>
<evidence type="ECO:0008006" key="5">
    <source>
        <dbReference type="Google" id="ProtNLM"/>
    </source>
</evidence>
<evidence type="ECO:0000313" key="4">
    <source>
        <dbReference type="Proteomes" id="UP000467249"/>
    </source>
</evidence>
<feature type="transmembrane region" description="Helical" evidence="2">
    <location>
        <begin position="127"/>
        <end position="145"/>
    </location>
</feature>
<feature type="transmembrane region" description="Helical" evidence="2">
    <location>
        <begin position="35"/>
        <end position="52"/>
    </location>
</feature>
<gene>
    <name evidence="3" type="ORF">MANY_05720</name>
</gene>
<name>A0A6N4W3G7_9MYCO</name>
<protein>
    <recommendedName>
        <fullName evidence="5">Transmembrane protein</fullName>
    </recommendedName>
</protein>
<feature type="transmembrane region" description="Helical" evidence="2">
    <location>
        <begin position="64"/>
        <end position="87"/>
    </location>
</feature>
<keyword evidence="2" id="KW-1133">Transmembrane helix</keyword>
<dbReference type="RefSeq" id="WP_163802857.1">
    <property type="nucleotide sequence ID" value="NZ_AP022620.1"/>
</dbReference>
<accession>A0A6N4W3G7</accession>
<dbReference type="AlphaFoldDB" id="A0A6N4W3G7"/>
<keyword evidence="4" id="KW-1185">Reference proteome</keyword>
<organism evidence="3 4">
    <name type="scientific">Mycolicibacterium anyangense</name>
    <dbReference type="NCBI Taxonomy" id="1431246"/>
    <lineage>
        <taxon>Bacteria</taxon>
        <taxon>Bacillati</taxon>
        <taxon>Actinomycetota</taxon>
        <taxon>Actinomycetes</taxon>
        <taxon>Mycobacteriales</taxon>
        <taxon>Mycobacteriaceae</taxon>
        <taxon>Mycolicibacterium</taxon>
    </lineage>
</organism>
<proteinExistence type="predicted"/>
<sequence length="178" mass="19102">MNVPTRSHGHLDAMFRRIERQVLDDIWISRRRARATGVAVAVLTVAALLGWSDVHTRAMRATPGIAICSVALTLFSATAVLSSIALLRRQFRWCTGAAYSGGLGTAAGLGVVWWHQTTPSTQCPGPGPWMVAGVLSCAALTLLWLRAVLTPLDRSQPDLRLSPGSRAAARQTPRRGPA</sequence>
<evidence type="ECO:0000256" key="1">
    <source>
        <dbReference type="SAM" id="MobiDB-lite"/>
    </source>
</evidence>
<dbReference type="EMBL" id="AP022620">
    <property type="protein sequence ID" value="BBZ75235.1"/>
    <property type="molecule type" value="Genomic_DNA"/>
</dbReference>
<keyword evidence="2" id="KW-0812">Transmembrane</keyword>
<keyword evidence="2" id="KW-0472">Membrane</keyword>